<dbReference type="Proteomes" id="UP000433883">
    <property type="component" value="Unassembled WGS sequence"/>
</dbReference>
<dbReference type="PANTHER" id="PTHR36848">
    <property type="entry name" value="DNA-BINDING PROTEIN (PUTATIVE SECRETED PROTEIN)-RELATED"/>
    <property type="match status" value="1"/>
</dbReference>
<evidence type="ECO:0000313" key="2">
    <source>
        <dbReference type="EMBL" id="KAE9963489.1"/>
    </source>
</evidence>
<dbReference type="AlphaFoldDB" id="A0A8H3YK81"/>
<organism evidence="2 3">
    <name type="scientific">Venturia inaequalis</name>
    <name type="common">Apple scab fungus</name>
    <dbReference type="NCBI Taxonomy" id="5025"/>
    <lineage>
        <taxon>Eukaryota</taxon>
        <taxon>Fungi</taxon>
        <taxon>Dikarya</taxon>
        <taxon>Ascomycota</taxon>
        <taxon>Pezizomycotina</taxon>
        <taxon>Dothideomycetes</taxon>
        <taxon>Pleosporomycetidae</taxon>
        <taxon>Venturiales</taxon>
        <taxon>Venturiaceae</taxon>
        <taxon>Venturia</taxon>
    </lineage>
</organism>
<sequence>MKTTLLAVGLSVCGFAFSAVFSRPIGGYSDGSFASPGQLVKPKFRYWLPDASVDPDLITDDIRQLGERGVGGTELLNYFRFPATGVTPSNWTIFGYGEPGYKDIVKVILKAHKAAGMLFDFAGSENGCVPAEKDNPALAWELVPVNITINGTFTGTVPGWGKDSLVSVVTYAVTNVSTAGPRSLGPFGVGRTFPAYTISNASLTDVTSLVQGNGTISVTPVQVPEAKYYGLSAFYTRQLLGREVKAWSARPQNIFQNGSVAVDHFSAAGAKVITDFLEDYVLDDESKQLFKDVGHLFWEDSVEIDGDLYWTPGLEKKFLEMYKYDLRRYVLLLQGQNGYQTNWHSSWRLDTGDGGVGVIADFRNLLTILSKTYTDYMTEWGNRVLDMQFSGQWGYNFPIDMLEVIPNIEIPEAETLSFNNHIDAYLQFSGPADLSGKPVLSIELGADIDRAYSQSWSRLLYDAKHAFAGGINQVVVHGAVYSHNFYNTTYPGYTSHNYGYAAPHSRHQPAWDVGYPQALGYLARVQYVLQSGVPKVDLIFWDKQTAQNAYPAPLYWSNDLTKAGYSYEYLSPANFVLKEAVVQDRVFAPTRQAAKLLILRSNDTITPDGVTYLAKYAAAGLPIIIYGTLPSQWATANKTAISASSATLKGLLELQNVHQIPEKDLAAAVASIGIKPRTQISSNGTWWTRWRETTDGETFVFIYNDNNAASTGNITFAVAGTPYLLNAWTGEQEPIVQYVAGNDSTTISLSLKSLETAIVRFSKNNTLNTHVVASSGSVLGFRVPNNGSQILAKVAHSNTSSVRLSSGKTVVVSGSLVQPTWTLGNWTLTLEHWLPQEDLYDLEPDAKKVNYSVPITSPSLKSWYDLGYQTVSGIGYYSTKFQWTPSSDNDGAQLSVPPISHGLVGTLNGKGLPAFDITNPVVDISSALINGTNTLQLKASSTLMNTLSQYWSELRTFGVPPANNWAHFEKDGLGYQKNGIIGEVKIVPYALVQVV</sequence>
<accession>A0A8H3YK81</accession>
<comment type="caution">
    <text evidence="2">The sequence shown here is derived from an EMBL/GenBank/DDBJ whole genome shotgun (WGS) entry which is preliminary data.</text>
</comment>
<dbReference type="InterPro" id="IPR053161">
    <property type="entry name" value="Ulvan_degrading_GH"/>
</dbReference>
<reference evidence="2 3" key="1">
    <citation type="submission" date="2019-11" db="EMBL/GenBank/DDBJ databases">
        <title>Venturia inaequalis Genome Resource.</title>
        <authorList>
            <person name="Lichtner F.J."/>
        </authorList>
    </citation>
    <scope>NUCLEOTIDE SEQUENCE [LARGE SCALE GENOMIC DNA]</scope>
    <source>
        <strain evidence="2">Bline_iso_100314</strain>
    </source>
</reference>
<evidence type="ECO:0000256" key="1">
    <source>
        <dbReference type="SAM" id="SignalP"/>
    </source>
</evidence>
<gene>
    <name evidence="2" type="ORF">BLS_009248</name>
</gene>
<feature type="chain" id="PRO_5034318327" description="Secreted protein" evidence="1">
    <location>
        <begin position="23"/>
        <end position="995"/>
    </location>
</feature>
<dbReference type="Pfam" id="PF17132">
    <property type="entry name" value="Glyco_hydro_106"/>
    <property type="match status" value="1"/>
</dbReference>
<dbReference type="EMBL" id="WNWQ01000833">
    <property type="protein sequence ID" value="KAE9963489.1"/>
    <property type="molecule type" value="Genomic_DNA"/>
</dbReference>
<dbReference type="PANTHER" id="PTHR36848:SF2">
    <property type="entry name" value="SECRETED PROTEIN"/>
    <property type="match status" value="1"/>
</dbReference>
<keyword evidence="1" id="KW-0732">Signal</keyword>
<evidence type="ECO:0008006" key="4">
    <source>
        <dbReference type="Google" id="ProtNLM"/>
    </source>
</evidence>
<proteinExistence type="predicted"/>
<evidence type="ECO:0000313" key="3">
    <source>
        <dbReference type="Proteomes" id="UP000433883"/>
    </source>
</evidence>
<protein>
    <recommendedName>
        <fullName evidence="4">Secreted protein</fullName>
    </recommendedName>
</protein>
<name>A0A8H3YK81_VENIN</name>
<feature type="signal peptide" evidence="1">
    <location>
        <begin position="1"/>
        <end position="22"/>
    </location>
</feature>